<reference evidence="1 2" key="1">
    <citation type="journal article" date="2016" name="Int. J. Syst. Evol. Microbiol.">
        <title>Peptococcus simiae sp. nov., isolated from rhesus macaque faeces and emended description of the genus Peptococcus.</title>
        <authorList>
            <person name="Shkoporov A.N."/>
            <person name="Efimov B.A."/>
            <person name="Kondova I."/>
            <person name="Ouwerling B."/>
            <person name="Chaplin A.V."/>
            <person name="Shcherbakova V.A."/>
            <person name="Langermans J.A.M."/>
        </authorList>
    </citation>
    <scope>NUCLEOTIDE SEQUENCE [LARGE SCALE GENOMIC DNA]</scope>
    <source>
        <strain evidence="1 2">M108</strain>
    </source>
</reference>
<evidence type="ECO:0000313" key="2">
    <source>
        <dbReference type="Proteomes" id="UP001631949"/>
    </source>
</evidence>
<evidence type="ECO:0000313" key="1">
    <source>
        <dbReference type="EMBL" id="MFM9413597.1"/>
    </source>
</evidence>
<gene>
    <name evidence="1" type="ORF">ACKQTC_04375</name>
</gene>
<name>A0ABW9GZ48_9FIRM</name>
<protein>
    <submittedName>
        <fullName evidence="1">Uncharacterized protein</fullName>
    </submittedName>
</protein>
<dbReference type="EMBL" id="JBJUVG010000004">
    <property type="protein sequence ID" value="MFM9413597.1"/>
    <property type="molecule type" value="Genomic_DNA"/>
</dbReference>
<comment type="caution">
    <text evidence="1">The sequence shown here is derived from an EMBL/GenBank/DDBJ whole genome shotgun (WGS) entry which is preliminary data.</text>
</comment>
<accession>A0ABW9GZ48</accession>
<organism evidence="1 2">
    <name type="scientific">Peptococcus simiae</name>
    <dbReference type="NCBI Taxonomy" id="1643805"/>
    <lineage>
        <taxon>Bacteria</taxon>
        <taxon>Bacillati</taxon>
        <taxon>Bacillota</taxon>
        <taxon>Clostridia</taxon>
        <taxon>Eubacteriales</taxon>
        <taxon>Peptococcaceae</taxon>
        <taxon>Peptococcus</taxon>
    </lineage>
</organism>
<sequence>MKQEGKRSLTEARINSKPATIAPSPRLFRLKDGSCVWDILGAEPAGEEIPARTADDQTRYKIHYAFVGGKRHHCVALQVEDRTEGPHDIEWLYVRSYTGGQIRFIKEGDAPEALLAMAEDDAYMFCQNDPCIECAFACKVGFEFYAYSTSEGLIKDEAKIIYSRDRLK</sequence>
<dbReference type="RefSeq" id="WP_408977214.1">
    <property type="nucleotide sequence ID" value="NZ_JBJUVG010000004.1"/>
</dbReference>
<proteinExistence type="predicted"/>
<keyword evidence="2" id="KW-1185">Reference proteome</keyword>
<dbReference type="Proteomes" id="UP001631949">
    <property type="component" value="Unassembled WGS sequence"/>
</dbReference>